<evidence type="ECO:0000256" key="2">
    <source>
        <dbReference type="ARBA" id="ARBA00012122"/>
    </source>
</evidence>
<organism evidence="6 7">
    <name type="scientific">Amphibalanus amphitrite</name>
    <name type="common">Striped barnacle</name>
    <name type="synonym">Balanus amphitrite</name>
    <dbReference type="NCBI Taxonomy" id="1232801"/>
    <lineage>
        <taxon>Eukaryota</taxon>
        <taxon>Metazoa</taxon>
        <taxon>Ecdysozoa</taxon>
        <taxon>Arthropoda</taxon>
        <taxon>Crustacea</taxon>
        <taxon>Multicrustacea</taxon>
        <taxon>Cirripedia</taxon>
        <taxon>Thoracica</taxon>
        <taxon>Thoracicalcarea</taxon>
        <taxon>Balanomorpha</taxon>
        <taxon>Balanoidea</taxon>
        <taxon>Balanidae</taxon>
        <taxon>Amphibalaninae</taxon>
        <taxon>Amphibalanus</taxon>
    </lineage>
</organism>
<evidence type="ECO:0000313" key="6">
    <source>
        <dbReference type="EMBL" id="KAF0297672.1"/>
    </source>
</evidence>
<dbReference type="CDD" id="cd24078">
    <property type="entry name" value="ASKHA_NBD_NAGK_meta"/>
    <property type="match status" value="1"/>
</dbReference>
<dbReference type="PANTHER" id="PTHR12862:SF0">
    <property type="entry name" value="N-ACETYL-D-GLUCOSAMINE KINASE"/>
    <property type="match status" value="1"/>
</dbReference>
<evidence type="ECO:0000256" key="3">
    <source>
        <dbReference type="ARBA" id="ARBA00014974"/>
    </source>
</evidence>
<evidence type="ECO:0000259" key="5">
    <source>
        <dbReference type="Pfam" id="PF01869"/>
    </source>
</evidence>
<gene>
    <name evidence="6" type="primary">Nagk_1</name>
    <name evidence="6" type="ORF">FJT64_004881</name>
</gene>
<keyword evidence="7" id="KW-1185">Reference proteome</keyword>
<protein>
    <recommendedName>
        <fullName evidence="3">N-acetyl-D-glucosamine kinase</fullName>
        <ecNumber evidence="2">2.7.1.59</ecNumber>
    </recommendedName>
    <alternativeName>
        <fullName evidence="4">GlcNAc kinase</fullName>
    </alternativeName>
</protein>
<dbReference type="InterPro" id="IPR039758">
    <property type="entry name" value="NAGK-like"/>
</dbReference>
<accession>A0A6A4W3W1</accession>
<comment type="caution">
    <text evidence="6">The sequence shown here is derived from an EMBL/GenBank/DDBJ whole genome shotgun (WGS) entry which is preliminary data.</text>
</comment>
<comment type="similarity">
    <text evidence="1">Belongs to the eukaryotic-type N-acetylglucosamine kinase family.</text>
</comment>
<name>A0A6A4W3W1_AMPAM</name>
<dbReference type="EC" id="2.7.1.59" evidence="2"/>
<dbReference type="InterPro" id="IPR043129">
    <property type="entry name" value="ATPase_NBD"/>
</dbReference>
<dbReference type="Proteomes" id="UP000440578">
    <property type="component" value="Unassembled WGS sequence"/>
</dbReference>
<dbReference type="InterPro" id="IPR002731">
    <property type="entry name" value="ATPase_BadF"/>
</dbReference>
<evidence type="ECO:0000313" key="7">
    <source>
        <dbReference type="Proteomes" id="UP000440578"/>
    </source>
</evidence>
<keyword evidence="6" id="KW-0808">Transferase</keyword>
<dbReference type="OrthoDB" id="311172at2759"/>
<dbReference type="AlphaFoldDB" id="A0A6A4W3W1"/>
<evidence type="ECO:0000256" key="1">
    <source>
        <dbReference type="ARBA" id="ARBA00006198"/>
    </source>
</evidence>
<dbReference type="Gene3D" id="3.30.420.40">
    <property type="match status" value="1"/>
</dbReference>
<sequence length="341" mass="36896">MNGTHQPVALYAGVEGGGSHSAIALFDADGKCLAECQGSCINFLLIGMPETERRIRALVDDALQKAGQPAHTTLRALGLSLSGCEVDETNEAFRQNLLENHPTLTESCFVCSDTVGTIATAFEDGGMCLIAGTGSNSLLLKADGTTHRCGGWGHLFGDEGGAWWIAHEAIKWVFDEDDNLRKPPHSTEAVREAIFTCFGVTDRFGLLAHAYTKFEKQRFAALCEHLAAAARHGDPLCLQLFKEAGAWLGRYIAALLPNVDKEMLSAERGLQIVVVGAVFRSWPLLRDGLLEVAGPLLPAFQLLELRGSLCSGAAFLAARRAGHRLPRDCSQHTKLLCSWRQ</sequence>
<reference evidence="6 7" key="1">
    <citation type="submission" date="2019-07" db="EMBL/GenBank/DDBJ databases">
        <title>Draft genome assembly of a fouling barnacle, Amphibalanus amphitrite (Darwin, 1854): The first reference genome for Thecostraca.</title>
        <authorList>
            <person name="Kim W."/>
        </authorList>
    </citation>
    <scope>NUCLEOTIDE SEQUENCE [LARGE SCALE GENOMIC DNA]</scope>
    <source>
        <strain evidence="6">SNU_AA5</strain>
        <tissue evidence="6">Soma without cirri and trophi</tissue>
    </source>
</reference>
<dbReference type="GO" id="GO:0045127">
    <property type="term" value="F:N-acetylglucosamine kinase activity"/>
    <property type="evidence" value="ECO:0007669"/>
    <property type="project" value="UniProtKB-EC"/>
</dbReference>
<dbReference type="PANTHER" id="PTHR12862">
    <property type="entry name" value="BADF TYPE ATPASE DOMAIN-CONTAINING PROTEIN"/>
    <property type="match status" value="1"/>
</dbReference>
<dbReference type="Pfam" id="PF01869">
    <property type="entry name" value="BcrAD_BadFG"/>
    <property type="match status" value="1"/>
</dbReference>
<proteinExistence type="inferred from homology"/>
<dbReference type="SUPFAM" id="SSF53067">
    <property type="entry name" value="Actin-like ATPase domain"/>
    <property type="match status" value="2"/>
</dbReference>
<dbReference type="EMBL" id="VIIS01001477">
    <property type="protein sequence ID" value="KAF0297672.1"/>
    <property type="molecule type" value="Genomic_DNA"/>
</dbReference>
<evidence type="ECO:0000256" key="4">
    <source>
        <dbReference type="ARBA" id="ARBA00031123"/>
    </source>
</evidence>
<keyword evidence="6" id="KW-0418">Kinase</keyword>
<feature type="domain" description="ATPase BadF/BadG/BcrA/BcrD type" evidence="5">
    <location>
        <begin position="13"/>
        <end position="285"/>
    </location>
</feature>